<evidence type="ECO:0000313" key="4">
    <source>
        <dbReference type="EMBL" id="GGK33971.1"/>
    </source>
</evidence>
<dbReference type="AlphaFoldDB" id="A0A8J3BRN5"/>
<dbReference type="GO" id="GO:0031177">
    <property type="term" value="F:phosphopantetheine binding"/>
    <property type="evidence" value="ECO:0007669"/>
    <property type="project" value="InterPro"/>
</dbReference>
<dbReference type="InterPro" id="IPR020806">
    <property type="entry name" value="PKS_PP-bd"/>
</dbReference>
<evidence type="ECO:0000256" key="1">
    <source>
        <dbReference type="ARBA" id="ARBA00022450"/>
    </source>
</evidence>
<evidence type="ECO:0000313" key="5">
    <source>
        <dbReference type="Proteomes" id="UP000662200"/>
    </source>
</evidence>
<dbReference type="EMBL" id="BMQC01000009">
    <property type="protein sequence ID" value="GGK33971.1"/>
    <property type="molecule type" value="Genomic_DNA"/>
</dbReference>
<evidence type="ECO:0000259" key="3">
    <source>
        <dbReference type="PROSITE" id="PS50075"/>
    </source>
</evidence>
<keyword evidence="2" id="KW-0597">Phosphoprotein</keyword>
<name>A0A8J3BRN5_9ACTN</name>
<feature type="domain" description="Carrier" evidence="3">
    <location>
        <begin position="1"/>
        <end position="80"/>
    </location>
</feature>
<evidence type="ECO:0000256" key="2">
    <source>
        <dbReference type="ARBA" id="ARBA00022553"/>
    </source>
</evidence>
<gene>
    <name evidence="4" type="ORF">GCM10010124_28200</name>
</gene>
<dbReference type="InterPro" id="IPR036736">
    <property type="entry name" value="ACP-like_sf"/>
</dbReference>
<dbReference type="Proteomes" id="UP000662200">
    <property type="component" value="Unassembled WGS sequence"/>
</dbReference>
<sequence length="86" mass="9520">MSRDEIFVEVVDLACAVEPRVVRQAVRLDDTPFTAYGITSMSMLQLTARVEDRFAVRISDGEALRAGTPLRLVGLIAQKLRTVARS</sequence>
<comment type="caution">
    <text evidence="4">The sequence shown here is derived from an EMBL/GenBank/DDBJ whole genome shotgun (WGS) entry which is preliminary data.</text>
</comment>
<keyword evidence="1" id="KW-0596">Phosphopantetheine</keyword>
<dbReference type="PROSITE" id="PS50075">
    <property type="entry name" value="CARRIER"/>
    <property type="match status" value="1"/>
</dbReference>
<organism evidence="4 5">
    <name type="scientific">Pilimelia terevasa</name>
    <dbReference type="NCBI Taxonomy" id="53372"/>
    <lineage>
        <taxon>Bacteria</taxon>
        <taxon>Bacillati</taxon>
        <taxon>Actinomycetota</taxon>
        <taxon>Actinomycetes</taxon>
        <taxon>Micromonosporales</taxon>
        <taxon>Micromonosporaceae</taxon>
        <taxon>Pilimelia</taxon>
    </lineage>
</organism>
<reference evidence="4" key="2">
    <citation type="submission" date="2020-09" db="EMBL/GenBank/DDBJ databases">
        <authorList>
            <person name="Sun Q."/>
            <person name="Ohkuma M."/>
        </authorList>
    </citation>
    <scope>NUCLEOTIDE SEQUENCE</scope>
    <source>
        <strain evidence="4">JCM 3091</strain>
    </source>
</reference>
<protein>
    <recommendedName>
        <fullName evidence="3">Carrier domain-containing protein</fullName>
    </recommendedName>
</protein>
<reference evidence="4" key="1">
    <citation type="journal article" date="2014" name="Int. J. Syst. Evol. Microbiol.">
        <title>Complete genome sequence of Corynebacterium casei LMG S-19264T (=DSM 44701T), isolated from a smear-ripened cheese.</title>
        <authorList>
            <consortium name="US DOE Joint Genome Institute (JGI-PGF)"/>
            <person name="Walter F."/>
            <person name="Albersmeier A."/>
            <person name="Kalinowski J."/>
            <person name="Ruckert C."/>
        </authorList>
    </citation>
    <scope>NUCLEOTIDE SEQUENCE</scope>
    <source>
        <strain evidence="4">JCM 3091</strain>
    </source>
</reference>
<dbReference type="SUPFAM" id="SSF47336">
    <property type="entry name" value="ACP-like"/>
    <property type="match status" value="1"/>
</dbReference>
<proteinExistence type="predicted"/>
<dbReference type="Pfam" id="PF00550">
    <property type="entry name" value="PP-binding"/>
    <property type="match status" value="1"/>
</dbReference>
<dbReference type="RefSeq" id="WP_189114774.1">
    <property type="nucleotide sequence ID" value="NZ_BMQC01000009.1"/>
</dbReference>
<dbReference type="Gene3D" id="1.10.1200.10">
    <property type="entry name" value="ACP-like"/>
    <property type="match status" value="1"/>
</dbReference>
<dbReference type="InterPro" id="IPR009081">
    <property type="entry name" value="PP-bd_ACP"/>
</dbReference>
<keyword evidence="5" id="KW-1185">Reference proteome</keyword>
<dbReference type="SMART" id="SM00823">
    <property type="entry name" value="PKS_PP"/>
    <property type="match status" value="1"/>
</dbReference>
<accession>A0A8J3BRN5</accession>